<dbReference type="PROSITE" id="PS51186">
    <property type="entry name" value="GNAT"/>
    <property type="match status" value="1"/>
</dbReference>
<gene>
    <name evidence="2" type="ORF">UFOVP568_41</name>
</gene>
<proteinExistence type="predicted"/>
<sequence length="155" mass="17716">MSVVYSTESLTPKLCLAMDKIIADYYTWSVPRGLNDGIPVYSFDWEVFYKTEQQGMLVVTTARDESELVGFTLYLVVQAPHHDDVIMAECDSIFVAVDQQGKGIGKKLLQHATDVLQTLGVKWMTNRHRTRTNTKPVFEDLGFTVWETVYMKELN</sequence>
<evidence type="ECO:0000259" key="1">
    <source>
        <dbReference type="PROSITE" id="PS51186"/>
    </source>
</evidence>
<feature type="domain" description="N-acetyltransferase" evidence="1">
    <location>
        <begin position="5"/>
        <end position="155"/>
    </location>
</feature>
<accession>A0A6J5MX86</accession>
<reference evidence="2" key="1">
    <citation type="submission" date="2020-04" db="EMBL/GenBank/DDBJ databases">
        <authorList>
            <person name="Chiriac C."/>
            <person name="Salcher M."/>
            <person name="Ghai R."/>
            <person name="Kavagutti S V."/>
        </authorList>
    </citation>
    <scope>NUCLEOTIDE SEQUENCE</scope>
</reference>
<organism evidence="2">
    <name type="scientific">uncultured Caudovirales phage</name>
    <dbReference type="NCBI Taxonomy" id="2100421"/>
    <lineage>
        <taxon>Viruses</taxon>
        <taxon>Duplodnaviria</taxon>
        <taxon>Heunggongvirae</taxon>
        <taxon>Uroviricota</taxon>
        <taxon>Caudoviricetes</taxon>
        <taxon>Peduoviridae</taxon>
        <taxon>Maltschvirus</taxon>
        <taxon>Maltschvirus maltsch</taxon>
    </lineage>
</organism>
<name>A0A6J5MX86_9CAUD</name>
<dbReference type="GO" id="GO:0016747">
    <property type="term" value="F:acyltransferase activity, transferring groups other than amino-acyl groups"/>
    <property type="evidence" value="ECO:0007669"/>
    <property type="project" value="InterPro"/>
</dbReference>
<dbReference type="InterPro" id="IPR000182">
    <property type="entry name" value="GNAT_dom"/>
</dbReference>
<dbReference type="SUPFAM" id="SSF55729">
    <property type="entry name" value="Acyl-CoA N-acyltransferases (Nat)"/>
    <property type="match status" value="1"/>
</dbReference>
<evidence type="ECO:0000313" key="2">
    <source>
        <dbReference type="EMBL" id="CAB4150537.1"/>
    </source>
</evidence>
<dbReference type="EMBL" id="LR796546">
    <property type="protein sequence ID" value="CAB4150537.1"/>
    <property type="molecule type" value="Genomic_DNA"/>
</dbReference>
<dbReference type="Pfam" id="PF00583">
    <property type="entry name" value="Acetyltransf_1"/>
    <property type="match status" value="1"/>
</dbReference>
<dbReference type="Gene3D" id="3.40.630.30">
    <property type="match status" value="1"/>
</dbReference>
<dbReference type="CDD" id="cd04301">
    <property type="entry name" value="NAT_SF"/>
    <property type="match status" value="1"/>
</dbReference>
<protein>
    <submittedName>
        <fullName evidence="2">NAT_SF domain containing protein</fullName>
    </submittedName>
</protein>
<dbReference type="InterPro" id="IPR016181">
    <property type="entry name" value="Acyl_CoA_acyltransferase"/>
</dbReference>